<dbReference type="Gene3D" id="3.20.20.70">
    <property type="entry name" value="Aldolase class I"/>
    <property type="match status" value="1"/>
</dbReference>
<accession>A0ABR1EZ09</accession>
<dbReference type="SUPFAM" id="SSF51351">
    <property type="entry name" value="Triosephosphate isomerase (TIM)"/>
    <property type="match status" value="1"/>
</dbReference>
<organism evidence="5 6">
    <name type="scientific">Myxozyma melibiosi</name>
    <dbReference type="NCBI Taxonomy" id="54550"/>
    <lineage>
        <taxon>Eukaryota</taxon>
        <taxon>Fungi</taxon>
        <taxon>Dikarya</taxon>
        <taxon>Ascomycota</taxon>
        <taxon>Saccharomycotina</taxon>
        <taxon>Lipomycetes</taxon>
        <taxon>Lipomycetales</taxon>
        <taxon>Lipomycetaceae</taxon>
        <taxon>Myxozyma</taxon>
    </lineage>
</organism>
<dbReference type="PANTHER" id="PTHR21139:SF2">
    <property type="entry name" value="TRIOSEPHOSPHATE ISOMERASE"/>
    <property type="match status" value="1"/>
</dbReference>
<reference evidence="5 6" key="1">
    <citation type="submission" date="2024-03" db="EMBL/GenBank/DDBJ databases">
        <title>Genome-scale model development and genomic sequencing of the oleaginous clade Lipomyces.</title>
        <authorList>
            <consortium name="Lawrence Berkeley National Laboratory"/>
            <person name="Czajka J.J."/>
            <person name="Han Y."/>
            <person name="Kim J."/>
            <person name="Mondo S.J."/>
            <person name="Hofstad B.A."/>
            <person name="Robles A."/>
            <person name="Haridas S."/>
            <person name="Riley R."/>
            <person name="LaButti K."/>
            <person name="Pangilinan J."/>
            <person name="Andreopoulos W."/>
            <person name="Lipzen A."/>
            <person name="Yan J."/>
            <person name="Wang M."/>
            <person name="Ng V."/>
            <person name="Grigoriev I.V."/>
            <person name="Spatafora J.W."/>
            <person name="Magnuson J.K."/>
            <person name="Baker S.E."/>
            <person name="Pomraning K.R."/>
        </authorList>
    </citation>
    <scope>NUCLEOTIDE SEQUENCE [LARGE SCALE GENOMIC DNA]</scope>
    <source>
        <strain evidence="5 6">Phaff 52-87</strain>
    </source>
</reference>
<sequence length="267" mass="28269">MAETTPPRTPIIGISLKMYFSPSRTASYISSFAPIASAASALGVSTFVIPDFLSAASCAHTLNSVSTPNPSAPTGVGAQDCFWEEEGAFTGEISPRHLAELGIRFVELGHAERRRIFSESDADVARKTAAAVKNSIIPVICVGEVDRDEDNIPSAVAFVADQIRAAVADIPTDAQIILAYEPVWAIGQPVPAPTSYINAVCSGLRSVLDAELGRKESARIIYGGSAGPGLFAELDPEAVDGLFIGRFGHDVKNFEIMVKEIAAKKYA</sequence>
<comment type="subunit">
    <text evidence="2">Homodimer.</text>
</comment>
<keyword evidence="4" id="KW-0312">Gluconeogenesis</keyword>
<evidence type="ECO:0000313" key="6">
    <source>
        <dbReference type="Proteomes" id="UP001498771"/>
    </source>
</evidence>
<keyword evidence="6" id="KW-1185">Reference proteome</keyword>
<gene>
    <name evidence="5" type="ORF">BZA70DRAFT_285147</name>
</gene>
<dbReference type="GO" id="GO:0016853">
    <property type="term" value="F:isomerase activity"/>
    <property type="evidence" value="ECO:0007669"/>
    <property type="project" value="UniProtKB-KW"/>
</dbReference>
<name>A0ABR1EZ09_9ASCO</name>
<dbReference type="Proteomes" id="UP001498771">
    <property type="component" value="Unassembled WGS sequence"/>
</dbReference>
<dbReference type="PROSITE" id="PS51440">
    <property type="entry name" value="TIM_2"/>
    <property type="match status" value="1"/>
</dbReference>
<evidence type="ECO:0000256" key="4">
    <source>
        <dbReference type="RuleBase" id="RU363013"/>
    </source>
</evidence>
<comment type="pathway">
    <text evidence="4">Carbohydrate degradation; glycolysis; D-glyceraldehyde 3-phosphate from glycerone phosphate: step 1/1.</text>
</comment>
<proteinExistence type="inferred from homology"/>
<dbReference type="RefSeq" id="XP_064765872.1">
    <property type="nucleotide sequence ID" value="XM_064913679.1"/>
</dbReference>
<dbReference type="EMBL" id="JBBJBU010000015">
    <property type="protein sequence ID" value="KAK7202839.1"/>
    <property type="molecule type" value="Genomic_DNA"/>
</dbReference>
<dbReference type="CDD" id="cd00311">
    <property type="entry name" value="TIM"/>
    <property type="match status" value="1"/>
</dbReference>
<evidence type="ECO:0000256" key="3">
    <source>
        <dbReference type="ARBA" id="ARBA00023235"/>
    </source>
</evidence>
<comment type="pathway">
    <text evidence="4">Carbohydrate biosynthesis; gluconeogenesis.</text>
</comment>
<evidence type="ECO:0000313" key="5">
    <source>
        <dbReference type="EMBL" id="KAK7202839.1"/>
    </source>
</evidence>
<evidence type="ECO:0000256" key="2">
    <source>
        <dbReference type="ARBA" id="ARBA00011738"/>
    </source>
</evidence>
<dbReference type="EC" id="5.3.1.1" evidence="4"/>
<dbReference type="PANTHER" id="PTHR21139">
    <property type="entry name" value="TRIOSEPHOSPHATE ISOMERASE"/>
    <property type="match status" value="1"/>
</dbReference>
<comment type="similarity">
    <text evidence="1 4">Belongs to the triosephosphate isomerase family.</text>
</comment>
<dbReference type="Pfam" id="PF00121">
    <property type="entry name" value="TIM"/>
    <property type="match status" value="1"/>
</dbReference>
<keyword evidence="4" id="KW-0324">Glycolysis</keyword>
<comment type="caution">
    <text evidence="5">The sequence shown here is derived from an EMBL/GenBank/DDBJ whole genome shotgun (WGS) entry which is preliminary data.</text>
</comment>
<evidence type="ECO:0000256" key="1">
    <source>
        <dbReference type="ARBA" id="ARBA00007422"/>
    </source>
</evidence>
<protein>
    <recommendedName>
        <fullName evidence="4">Triosephosphate isomerase</fullName>
        <ecNumber evidence="4">5.3.1.1</ecNumber>
    </recommendedName>
</protein>
<dbReference type="GeneID" id="90039191"/>
<keyword evidence="3 4" id="KW-0413">Isomerase</keyword>
<dbReference type="InterPro" id="IPR013785">
    <property type="entry name" value="Aldolase_TIM"/>
</dbReference>
<dbReference type="InterPro" id="IPR000652">
    <property type="entry name" value="Triosephosphate_isomerase"/>
</dbReference>
<comment type="catalytic activity">
    <reaction evidence="4">
        <text>D-glyceraldehyde 3-phosphate = dihydroxyacetone phosphate</text>
        <dbReference type="Rhea" id="RHEA:18585"/>
        <dbReference type="ChEBI" id="CHEBI:57642"/>
        <dbReference type="ChEBI" id="CHEBI:59776"/>
        <dbReference type="EC" id="5.3.1.1"/>
    </reaction>
</comment>
<dbReference type="InterPro" id="IPR035990">
    <property type="entry name" value="TIM_sf"/>
</dbReference>